<dbReference type="RefSeq" id="XP_020085906.1">
    <property type="nucleotide sequence ID" value="XM_020230317.1"/>
</dbReference>
<dbReference type="Pfam" id="PF03999">
    <property type="entry name" value="MAP65_ASE1"/>
    <property type="match status" value="1"/>
</dbReference>
<accession>A0A6P5EQD3</accession>
<evidence type="ECO:0000256" key="2">
    <source>
        <dbReference type="ARBA" id="ARBA00022701"/>
    </source>
</evidence>
<evidence type="ECO:0000256" key="3">
    <source>
        <dbReference type="SAM" id="Coils"/>
    </source>
</evidence>
<dbReference type="InterPro" id="IPR007145">
    <property type="entry name" value="MAP65_Ase1_PRC1"/>
</dbReference>
<evidence type="ECO:0000313" key="6">
    <source>
        <dbReference type="RefSeq" id="XP_020085906.1"/>
    </source>
</evidence>
<dbReference type="GO" id="GO:0005819">
    <property type="term" value="C:spindle"/>
    <property type="evidence" value="ECO:0007669"/>
    <property type="project" value="TreeGrafter"/>
</dbReference>
<comment type="similarity">
    <text evidence="1">Belongs to the MAP65/ASE1 family.</text>
</comment>
<dbReference type="PANTHER" id="PTHR19321">
    <property type="entry name" value="PROTEIN REGULATOR OF CYTOKINESIS 1 PRC1-RELATED"/>
    <property type="match status" value="1"/>
</dbReference>
<dbReference type="AlphaFoldDB" id="A0A6P5EQD3"/>
<dbReference type="PANTHER" id="PTHR19321:SF4">
    <property type="entry name" value="65-KDA MICROTUBULE-ASSOCIATED PROTEIN 5"/>
    <property type="match status" value="1"/>
</dbReference>
<dbReference type="Proteomes" id="UP000515123">
    <property type="component" value="Linkage group 4"/>
</dbReference>
<evidence type="ECO:0000313" key="5">
    <source>
        <dbReference type="Proteomes" id="UP000515123"/>
    </source>
</evidence>
<reference evidence="6" key="2">
    <citation type="submission" date="2025-08" db="UniProtKB">
        <authorList>
            <consortium name="RefSeq"/>
        </authorList>
    </citation>
    <scope>IDENTIFICATION</scope>
    <source>
        <tissue evidence="6">Leaf</tissue>
    </source>
</reference>
<dbReference type="GO" id="GO:0000226">
    <property type="term" value="P:microtubule cytoskeleton organization"/>
    <property type="evidence" value="ECO:0007669"/>
    <property type="project" value="InterPro"/>
</dbReference>
<gene>
    <name evidence="6" type="primary">LOC109708529</name>
</gene>
<dbReference type="GeneID" id="109708529"/>
<dbReference type="GO" id="GO:0005874">
    <property type="term" value="C:microtubule"/>
    <property type="evidence" value="ECO:0007669"/>
    <property type="project" value="UniProtKB-KW"/>
</dbReference>
<feature type="region of interest" description="Disordered" evidence="4">
    <location>
        <begin position="477"/>
        <end position="498"/>
    </location>
</feature>
<dbReference type="Gene3D" id="1.20.58.1520">
    <property type="match status" value="1"/>
</dbReference>
<sequence length="576" mass="65644">MSRFQLPSPPRNEATSCGSMLQELQDLWDEIGETDLERDRMILQLEQECLNIYRKKVDQARKQKADLHQILAEGEAEVSLVISALGERESLMRLEKPKGSLKEQVAALKPLLEELRRKKEERIREFTDVQLQIVRICAEIAGLAHLESPATFKVDEGDLTIKRLGELKSQLHELQLDKNLRLKKVNALVESIHELCMVMSVELNKTLSEVHSCFSNSRNNHSKSISNDTLARLGGTVHALKQEKLQRLKKLQDLGSTLIELWNLMDTPVDEQKRFDHVTSLISATSDAVTCNGCLALDVIEQVGIEADRLNVLKASKMKELVLKKQSELEEIYRSVHMDVESDTDRQILINFIDSGKADLCELLGGMENRIEKAKEQASSRKEILEKVEKWKIASEEERWLDDYERDQNRYNTGRGVHKNLKRAEKARILVSKIPSMIENLSAKIRAWEQEKGIPFMYDKVRLLDTLEEYAALRQQKEEEKRRSREQKKLQEQQTAEQEALYGTKPSPMRQFPVKKPLGQSSNVNMAVGTPTGRRVSTPLSRHGFASSGKDKKEIGKGNAVIPVNYVALPKDILSP</sequence>
<dbReference type="GO" id="GO:0005737">
    <property type="term" value="C:cytoplasm"/>
    <property type="evidence" value="ECO:0007669"/>
    <property type="project" value="TreeGrafter"/>
</dbReference>
<keyword evidence="3" id="KW-0175">Coiled coil</keyword>
<feature type="compositionally biased region" description="Basic and acidic residues" evidence="4">
    <location>
        <begin position="477"/>
        <end position="491"/>
    </location>
</feature>
<dbReference type="GO" id="GO:0008017">
    <property type="term" value="F:microtubule binding"/>
    <property type="evidence" value="ECO:0007669"/>
    <property type="project" value="InterPro"/>
</dbReference>
<feature type="region of interest" description="Disordered" evidence="4">
    <location>
        <begin position="514"/>
        <end position="554"/>
    </location>
</feature>
<dbReference type="OrthoDB" id="642895at2759"/>
<proteinExistence type="inferred from homology"/>
<reference evidence="5" key="1">
    <citation type="journal article" date="2015" name="Nat. Genet.">
        <title>The pineapple genome and the evolution of CAM photosynthesis.</title>
        <authorList>
            <person name="Ming R."/>
            <person name="VanBuren R."/>
            <person name="Wai C.M."/>
            <person name="Tang H."/>
            <person name="Schatz M.C."/>
            <person name="Bowers J.E."/>
            <person name="Lyons E."/>
            <person name="Wang M.L."/>
            <person name="Chen J."/>
            <person name="Biggers E."/>
            <person name="Zhang J."/>
            <person name="Huang L."/>
            <person name="Zhang L."/>
            <person name="Miao W."/>
            <person name="Zhang J."/>
            <person name="Ye Z."/>
            <person name="Miao C."/>
            <person name="Lin Z."/>
            <person name="Wang H."/>
            <person name="Zhou H."/>
            <person name="Yim W.C."/>
            <person name="Priest H.D."/>
            <person name="Zheng C."/>
            <person name="Woodhouse M."/>
            <person name="Edger P.P."/>
            <person name="Guyot R."/>
            <person name="Guo H.B."/>
            <person name="Guo H."/>
            <person name="Zheng G."/>
            <person name="Singh R."/>
            <person name="Sharma A."/>
            <person name="Min X."/>
            <person name="Zheng Y."/>
            <person name="Lee H."/>
            <person name="Gurtowski J."/>
            <person name="Sedlazeck F.J."/>
            <person name="Harkess A."/>
            <person name="McKain M.R."/>
            <person name="Liao Z."/>
            <person name="Fang J."/>
            <person name="Liu J."/>
            <person name="Zhang X."/>
            <person name="Zhang Q."/>
            <person name="Hu W."/>
            <person name="Qin Y."/>
            <person name="Wang K."/>
            <person name="Chen L.Y."/>
            <person name="Shirley N."/>
            <person name="Lin Y.R."/>
            <person name="Liu L.Y."/>
            <person name="Hernandez A.G."/>
            <person name="Wright C.L."/>
            <person name="Bulone V."/>
            <person name="Tuskan G.A."/>
            <person name="Heath K."/>
            <person name="Zee F."/>
            <person name="Moore P.H."/>
            <person name="Sunkar R."/>
            <person name="Leebens-Mack J.H."/>
            <person name="Mockler T."/>
            <person name="Bennetzen J.L."/>
            <person name="Freeling M."/>
            <person name="Sankoff D."/>
            <person name="Paterson A.H."/>
            <person name="Zhu X."/>
            <person name="Yang X."/>
            <person name="Smith J.A."/>
            <person name="Cushman J.C."/>
            <person name="Paull R.E."/>
            <person name="Yu Q."/>
        </authorList>
    </citation>
    <scope>NUCLEOTIDE SEQUENCE [LARGE SCALE GENOMIC DNA]</scope>
    <source>
        <strain evidence="5">cv. F153</strain>
    </source>
</reference>
<evidence type="ECO:0000256" key="4">
    <source>
        <dbReference type="SAM" id="MobiDB-lite"/>
    </source>
</evidence>
<keyword evidence="2" id="KW-0493">Microtubule</keyword>
<feature type="coiled-coil region" evidence="3">
    <location>
        <begin position="50"/>
        <end position="77"/>
    </location>
</feature>
<organism evidence="5 6">
    <name type="scientific">Ananas comosus</name>
    <name type="common">Pineapple</name>
    <name type="synonym">Ananas ananas</name>
    <dbReference type="NCBI Taxonomy" id="4615"/>
    <lineage>
        <taxon>Eukaryota</taxon>
        <taxon>Viridiplantae</taxon>
        <taxon>Streptophyta</taxon>
        <taxon>Embryophyta</taxon>
        <taxon>Tracheophyta</taxon>
        <taxon>Spermatophyta</taxon>
        <taxon>Magnoliopsida</taxon>
        <taxon>Liliopsida</taxon>
        <taxon>Poales</taxon>
        <taxon>Bromeliaceae</taxon>
        <taxon>Bromelioideae</taxon>
        <taxon>Ananas</taxon>
    </lineage>
</organism>
<dbReference type="Gramene" id="Aco014954.1.mrna1">
    <property type="protein sequence ID" value="Aco014954.1.mrna1"/>
    <property type="gene ID" value="Aco014954.1.path1"/>
</dbReference>
<evidence type="ECO:0000256" key="1">
    <source>
        <dbReference type="ARBA" id="ARBA00006187"/>
    </source>
</evidence>
<protein>
    <submittedName>
        <fullName evidence="6">65-kDa microtubule-associated protein 5 isoform X1</fullName>
    </submittedName>
</protein>
<keyword evidence="5" id="KW-1185">Reference proteome</keyword>
<name>A0A6P5EQD3_ANACO</name>